<proteinExistence type="predicted"/>
<dbReference type="Proteomes" id="UP000255295">
    <property type="component" value="Unassembled WGS sequence"/>
</dbReference>
<dbReference type="GeneID" id="48278951"/>
<name>A0A2S0K634_LYSSH</name>
<reference evidence="1 3" key="1">
    <citation type="submission" date="2017-03" db="EMBL/GenBank/DDBJ databases">
        <title>The whole genome sequencing and assembly of Lysinibacillus sphaericus DSM 28T strain.</title>
        <authorList>
            <person name="Lee Y.-J."/>
            <person name="Yi H."/>
            <person name="Bahn Y.-S."/>
            <person name="Kim J.F."/>
            <person name="Lee D.-W."/>
        </authorList>
    </citation>
    <scope>NUCLEOTIDE SEQUENCE [LARGE SCALE GENOMIC DNA]</scope>
    <source>
        <strain evidence="1 3">DSM 28</strain>
    </source>
</reference>
<accession>A0A2S0K634</accession>
<evidence type="ECO:0000313" key="2">
    <source>
        <dbReference type="EMBL" id="SUV15151.1"/>
    </source>
</evidence>
<dbReference type="RefSeq" id="WP_024362679.1">
    <property type="nucleotide sequence ID" value="NZ_BJNS01000014.1"/>
</dbReference>
<organism evidence="1 3">
    <name type="scientific">Lysinibacillus sphaericus</name>
    <name type="common">Bacillus sphaericus</name>
    <dbReference type="NCBI Taxonomy" id="1421"/>
    <lineage>
        <taxon>Bacteria</taxon>
        <taxon>Bacillati</taxon>
        <taxon>Bacillota</taxon>
        <taxon>Bacilli</taxon>
        <taxon>Bacillales</taxon>
        <taxon>Bacillaceae</taxon>
        <taxon>Lysinibacillus</taxon>
    </lineage>
</organism>
<sequence>MFSTKSIVKKFADYFDKTPDSNISKLMSIFATEAQEVKDTNDRIRQWRNIDDAEGVGLDLIGQNVNQPRGVANDEVYRILLKSKIARNLSDGTIDTIIQVLAIALSVEPKMIKIKEKWNDPLEPEPAAIKVIELPLTKLNEAGLDPTNFVRIVQRTVAAGVKVGVIELTGTFEFGDITNSIDNNKGLGDINNEVIGGYYGAVYTPSQDNELPI</sequence>
<reference evidence="2 4" key="2">
    <citation type="submission" date="2018-06" db="EMBL/GenBank/DDBJ databases">
        <authorList>
            <consortium name="Pathogen Informatics"/>
            <person name="Doyle S."/>
        </authorList>
    </citation>
    <scope>NUCLEOTIDE SEQUENCE [LARGE SCALE GENOMIC DNA]</scope>
    <source>
        <strain evidence="2 4">NCTC10338</strain>
    </source>
</reference>
<evidence type="ECO:0000313" key="3">
    <source>
        <dbReference type="Proteomes" id="UP000238825"/>
    </source>
</evidence>
<dbReference type="AlphaFoldDB" id="A0A2S0K634"/>
<dbReference type="Proteomes" id="UP000238825">
    <property type="component" value="Chromosome"/>
</dbReference>
<evidence type="ECO:0000313" key="1">
    <source>
        <dbReference type="EMBL" id="AVK98833.1"/>
    </source>
</evidence>
<evidence type="ECO:0000313" key="4">
    <source>
        <dbReference type="Proteomes" id="UP000255295"/>
    </source>
</evidence>
<dbReference type="EMBL" id="UFSZ01000001">
    <property type="protein sequence ID" value="SUV15151.1"/>
    <property type="molecule type" value="Genomic_DNA"/>
</dbReference>
<dbReference type="EMBL" id="CP019980">
    <property type="protein sequence ID" value="AVK98833.1"/>
    <property type="molecule type" value="Genomic_DNA"/>
</dbReference>
<protein>
    <submittedName>
        <fullName evidence="2">Protein of uncharacterized function (DUF2612)</fullName>
    </submittedName>
</protein>
<gene>
    <name evidence="1" type="ORF">LS41612_22355</name>
    <name evidence="2" type="ORF">NCTC10338_00170</name>
</gene>